<gene>
    <name evidence="1" type="ORF">M427DRAFT_60062</name>
</gene>
<keyword evidence="2" id="KW-1185">Reference proteome</keyword>
<sequence>MEATEPSLHFVFGYGSLIRAISRERTIPLSPTTASQPAVAAHAHGFCRLWCIRGESRKYTALGCVQVQAHQAGESATTTRSPPCACSDGDVWMDDCDNVIGGVVFCVGGDGNLELLDKREAGYRRVPLPLSSLRPYPSSQTTSNLPPGSHLWIYVLTPDSPVFALPNPEYPLAQTYIDTCVAGCIESVDLEFAKEFVASTFRHTWSHVLRHRTGAGLPLYCGATCLAPPHIASPPPPSAEPVQCEKPLCTCLPWCNDRMFARNPNWIRDNPCEEVDDVIGKALGSGWLAHRVAGRIA</sequence>
<dbReference type="Proteomes" id="UP000070544">
    <property type="component" value="Unassembled WGS sequence"/>
</dbReference>
<dbReference type="AlphaFoldDB" id="A0A139A5A2"/>
<organism evidence="1 2">
    <name type="scientific">Gonapodya prolifera (strain JEL478)</name>
    <name type="common">Monoblepharis prolifera</name>
    <dbReference type="NCBI Taxonomy" id="1344416"/>
    <lineage>
        <taxon>Eukaryota</taxon>
        <taxon>Fungi</taxon>
        <taxon>Fungi incertae sedis</taxon>
        <taxon>Chytridiomycota</taxon>
        <taxon>Chytridiomycota incertae sedis</taxon>
        <taxon>Monoblepharidomycetes</taxon>
        <taxon>Monoblepharidales</taxon>
        <taxon>Gonapodyaceae</taxon>
        <taxon>Gonapodya</taxon>
    </lineage>
</organism>
<proteinExistence type="predicted"/>
<evidence type="ECO:0000313" key="2">
    <source>
        <dbReference type="Proteomes" id="UP000070544"/>
    </source>
</evidence>
<protein>
    <recommendedName>
        <fullName evidence="3">Gamma-glutamylcyclotransferase AIG2-like domain-containing protein</fullName>
    </recommendedName>
</protein>
<dbReference type="EMBL" id="KQ965794">
    <property type="protein sequence ID" value="KXS11924.1"/>
    <property type="molecule type" value="Genomic_DNA"/>
</dbReference>
<reference evidence="1 2" key="1">
    <citation type="journal article" date="2015" name="Genome Biol. Evol.">
        <title>Phylogenomic analyses indicate that early fungi evolved digesting cell walls of algal ancestors of land plants.</title>
        <authorList>
            <person name="Chang Y."/>
            <person name="Wang S."/>
            <person name="Sekimoto S."/>
            <person name="Aerts A.L."/>
            <person name="Choi C."/>
            <person name="Clum A."/>
            <person name="LaButti K.M."/>
            <person name="Lindquist E.A."/>
            <person name="Yee Ngan C."/>
            <person name="Ohm R.A."/>
            <person name="Salamov A.A."/>
            <person name="Grigoriev I.V."/>
            <person name="Spatafora J.W."/>
            <person name="Berbee M.L."/>
        </authorList>
    </citation>
    <scope>NUCLEOTIDE SEQUENCE [LARGE SCALE GENOMIC DNA]</scope>
    <source>
        <strain evidence="1 2">JEL478</strain>
    </source>
</reference>
<name>A0A139A5A2_GONPJ</name>
<evidence type="ECO:0008006" key="3">
    <source>
        <dbReference type="Google" id="ProtNLM"/>
    </source>
</evidence>
<evidence type="ECO:0000313" key="1">
    <source>
        <dbReference type="EMBL" id="KXS11924.1"/>
    </source>
</evidence>
<dbReference type="OrthoDB" id="6161812at2759"/>
<accession>A0A139A5A2</accession>